<name>A0AAW7XMB0_9RHOB</name>
<evidence type="ECO:0000313" key="2">
    <source>
        <dbReference type="Proteomes" id="UP001169823"/>
    </source>
</evidence>
<comment type="caution">
    <text evidence="1">The sequence shown here is derived from an EMBL/GenBank/DDBJ whole genome shotgun (WGS) entry which is preliminary data.</text>
</comment>
<dbReference type="AlphaFoldDB" id="A0AAW7XMB0"/>
<gene>
    <name evidence="1" type="ORF">Q4494_00135</name>
</gene>
<dbReference type="Gene3D" id="1.10.10.10">
    <property type="entry name" value="Winged helix-like DNA-binding domain superfamily/Winged helix DNA-binding domain"/>
    <property type="match status" value="1"/>
</dbReference>
<dbReference type="EMBL" id="JAUOPJ010000001">
    <property type="protein sequence ID" value="MDO6455471.1"/>
    <property type="molecule type" value="Genomic_DNA"/>
</dbReference>
<dbReference type="Proteomes" id="UP001169823">
    <property type="component" value="Unassembled WGS sequence"/>
</dbReference>
<accession>A0AAW7XMB0</accession>
<protein>
    <submittedName>
        <fullName evidence="1">Terminase small subunit</fullName>
    </submittedName>
</protein>
<proteinExistence type="predicted"/>
<sequence length="196" mass="21722">MTEQNLVFNRTETAALIGVDKTTLDEMRRRGLPVVAKSGKGVPSEYFMPDVIAWLRKYERDRAVERIERKANPDELEGLKAEKLRLEIEAKEMDNAKTRGDLADVDEIASLMSAIVIGGRELVRNVAPSRIAQRAASAPTSQLREIAKQEIEAALQDWHDRTIIHEIEGAGGRVKVGFPDGGCPLCDMRKLEGGEA</sequence>
<evidence type="ECO:0000313" key="1">
    <source>
        <dbReference type="EMBL" id="MDO6455471.1"/>
    </source>
</evidence>
<dbReference type="RefSeq" id="WP_303493914.1">
    <property type="nucleotide sequence ID" value="NZ_JAUOPJ010000001.1"/>
</dbReference>
<dbReference type="InterPro" id="IPR036388">
    <property type="entry name" value="WH-like_DNA-bd_sf"/>
</dbReference>
<organism evidence="1 2">
    <name type="scientific">Celeribacter halophilus</name>
    <dbReference type="NCBI Taxonomy" id="576117"/>
    <lineage>
        <taxon>Bacteria</taxon>
        <taxon>Pseudomonadati</taxon>
        <taxon>Pseudomonadota</taxon>
        <taxon>Alphaproteobacteria</taxon>
        <taxon>Rhodobacterales</taxon>
        <taxon>Roseobacteraceae</taxon>
        <taxon>Celeribacter</taxon>
    </lineage>
</organism>
<reference evidence="1" key="1">
    <citation type="submission" date="2023-07" db="EMBL/GenBank/DDBJ databases">
        <title>Genome content predicts the carbon catabolic preferences of heterotrophic bacteria.</title>
        <authorList>
            <person name="Gralka M."/>
        </authorList>
    </citation>
    <scope>NUCLEOTIDE SEQUENCE</scope>
    <source>
        <strain evidence="1">I2M02</strain>
    </source>
</reference>